<accession>A0A168LFN0</accession>
<dbReference type="InParanoid" id="A0A168LFN0"/>
<evidence type="ECO:0000256" key="1">
    <source>
        <dbReference type="SAM" id="MobiDB-lite"/>
    </source>
</evidence>
<dbReference type="PANTHER" id="PTHR28015:SF1">
    <property type="entry name" value="ATP SYNTHASE ASSEMBLY FACTOR FMC1, MITOCHONDRIAL"/>
    <property type="match status" value="1"/>
</dbReference>
<dbReference type="GO" id="GO:0033615">
    <property type="term" value="P:mitochondrial proton-transporting ATP synthase complex assembly"/>
    <property type="evidence" value="ECO:0007669"/>
    <property type="project" value="InterPro"/>
</dbReference>
<dbReference type="STRING" id="4829.A0A168LFN0"/>
<dbReference type="AlphaFoldDB" id="A0A168LFN0"/>
<evidence type="ECO:0000313" key="2">
    <source>
        <dbReference type="EMBL" id="SAL96696.1"/>
    </source>
</evidence>
<reference evidence="2" key="1">
    <citation type="submission" date="2016-04" db="EMBL/GenBank/DDBJ databases">
        <authorList>
            <person name="Evans L.H."/>
            <person name="Alamgir A."/>
            <person name="Owens N."/>
            <person name="Weber N.D."/>
            <person name="Virtaneva K."/>
            <person name="Barbian K."/>
            <person name="Babar A."/>
            <person name="Rosenke K."/>
        </authorList>
    </citation>
    <scope>NUCLEOTIDE SEQUENCE [LARGE SCALE GENOMIC DNA]</scope>
    <source>
        <strain evidence="2">CBS 101.48</strain>
    </source>
</reference>
<evidence type="ECO:0000313" key="3">
    <source>
        <dbReference type="Proteomes" id="UP000078561"/>
    </source>
</evidence>
<dbReference type="Pfam" id="PF13233">
    <property type="entry name" value="Complex1_LYR_2"/>
    <property type="match status" value="1"/>
</dbReference>
<dbReference type="OrthoDB" id="15893at2759"/>
<gene>
    <name evidence="2" type="primary">ABSGL_02112.1 scaffold 2596</name>
</gene>
<dbReference type="OMA" id="EVNIQYT"/>
<sequence length="129" mass="14787">MSQTRSIYRQLLKEVNLQYTKKANTDLYVNELRSVYQQNKGITDPVKITSLNQSAADVLSFLKGSRQHKELRERYSGVVMEQKKKIEMSANLVGLQLPEQYDPASPKPLDGARQEKDIADRVNKAFTKQ</sequence>
<dbReference type="EMBL" id="LT551165">
    <property type="protein sequence ID" value="SAL96696.1"/>
    <property type="molecule type" value="Genomic_DNA"/>
</dbReference>
<protein>
    <submittedName>
        <fullName evidence="2">Uncharacterized protein</fullName>
    </submittedName>
</protein>
<keyword evidence="3" id="KW-1185">Reference proteome</keyword>
<proteinExistence type="predicted"/>
<organism evidence="2">
    <name type="scientific">Absidia glauca</name>
    <name type="common">Pin mould</name>
    <dbReference type="NCBI Taxonomy" id="4829"/>
    <lineage>
        <taxon>Eukaryota</taxon>
        <taxon>Fungi</taxon>
        <taxon>Fungi incertae sedis</taxon>
        <taxon>Mucoromycota</taxon>
        <taxon>Mucoromycotina</taxon>
        <taxon>Mucoromycetes</taxon>
        <taxon>Mucorales</taxon>
        <taxon>Cunninghamellaceae</taxon>
        <taxon>Absidia</taxon>
    </lineage>
</organism>
<feature type="region of interest" description="Disordered" evidence="1">
    <location>
        <begin position="97"/>
        <end position="117"/>
    </location>
</feature>
<dbReference type="InterPro" id="IPR039196">
    <property type="entry name" value="Fmc1"/>
</dbReference>
<dbReference type="GO" id="GO:0005759">
    <property type="term" value="C:mitochondrial matrix"/>
    <property type="evidence" value="ECO:0007669"/>
    <property type="project" value="TreeGrafter"/>
</dbReference>
<dbReference type="Proteomes" id="UP000078561">
    <property type="component" value="Unassembled WGS sequence"/>
</dbReference>
<name>A0A168LFN0_ABSGL</name>
<dbReference type="PANTHER" id="PTHR28015">
    <property type="entry name" value="ATP SYNTHASE ASSEMBLY FACTOR FMC1, MITOCHONDRIAL"/>
    <property type="match status" value="1"/>
</dbReference>